<feature type="domain" description="Penicillin-binding protein transpeptidase" evidence="2">
    <location>
        <begin position="227"/>
        <end position="545"/>
    </location>
</feature>
<evidence type="ECO:0000313" key="4">
    <source>
        <dbReference type="Proteomes" id="UP000176429"/>
    </source>
</evidence>
<evidence type="ECO:0000259" key="2">
    <source>
        <dbReference type="Pfam" id="PF00905"/>
    </source>
</evidence>
<protein>
    <recommendedName>
        <fullName evidence="2">Penicillin-binding protein transpeptidase domain-containing protein</fullName>
    </recommendedName>
</protein>
<feature type="transmembrane region" description="Helical" evidence="1">
    <location>
        <begin position="45"/>
        <end position="66"/>
    </location>
</feature>
<organism evidence="3 4">
    <name type="scientific">Candidatus Taylorbacteria bacterium RIFCSPLOWO2_02_FULL_46_40</name>
    <dbReference type="NCBI Taxonomy" id="1802329"/>
    <lineage>
        <taxon>Bacteria</taxon>
        <taxon>Candidatus Tayloriibacteriota</taxon>
    </lineage>
</organism>
<evidence type="ECO:0000313" key="3">
    <source>
        <dbReference type="EMBL" id="OHA42259.1"/>
    </source>
</evidence>
<dbReference type="InterPro" id="IPR001460">
    <property type="entry name" value="PCN-bd_Tpept"/>
</dbReference>
<dbReference type="Gene3D" id="3.90.1310.10">
    <property type="entry name" value="Penicillin-binding protein 2a (Domain 2)"/>
    <property type="match status" value="1"/>
</dbReference>
<keyword evidence="1" id="KW-0472">Membrane</keyword>
<dbReference type="InterPro" id="IPR050515">
    <property type="entry name" value="Beta-lactam/transpept"/>
</dbReference>
<dbReference type="Proteomes" id="UP000176429">
    <property type="component" value="Unassembled WGS sequence"/>
</dbReference>
<dbReference type="GO" id="GO:0005886">
    <property type="term" value="C:plasma membrane"/>
    <property type="evidence" value="ECO:0007669"/>
    <property type="project" value="UniProtKB-SubCell"/>
</dbReference>
<dbReference type="GO" id="GO:0008658">
    <property type="term" value="F:penicillin binding"/>
    <property type="evidence" value="ECO:0007669"/>
    <property type="project" value="InterPro"/>
</dbReference>
<evidence type="ECO:0000256" key="1">
    <source>
        <dbReference type="SAM" id="Phobius"/>
    </source>
</evidence>
<reference evidence="3 4" key="1">
    <citation type="journal article" date="2016" name="Nat. Commun.">
        <title>Thousands of microbial genomes shed light on interconnected biogeochemical processes in an aquifer system.</title>
        <authorList>
            <person name="Anantharaman K."/>
            <person name="Brown C.T."/>
            <person name="Hug L.A."/>
            <person name="Sharon I."/>
            <person name="Castelle C.J."/>
            <person name="Probst A.J."/>
            <person name="Thomas B.C."/>
            <person name="Singh A."/>
            <person name="Wilkins M.J."/>
            <person name="Karaoz U."/>
            <person name="Brodie E.L."/>
            <person name="Williams K.H."/>
            <person name="Hubbard S.S."/>
            <person name="Banfield J.F."/>
        </authorList>
    </citation>
    <scope>NUCLEOTIDE SEQUENCE [LARGE SCALE GENOMIC DNA]</scope>
</reference>
<dbReference type="GO" id="GO:0071555">
    <property type="term" value="P:cell wall organization"/>
    <property type="evidence" value="ECO:0007669"/>
    <property type="project" value="UniProtKB-KW"/>
</dbReference>
<name>A0A1G2P3H5_9BACT</name>
<dbReference type="InterPro" id="IPR036138">
    <property type="entry name" value="PBP_dimer_sf"/>
</dbReference>
<dbReference type="PANTHER" id="PTHR30627">
    <property type="entry name" value="PEPTIDOGLYCAN D,D-TRANSPEPTIDASE"/>
    <property type="match status" value="1"/>
</dbReference>
<dbReference type="GO" id="GO:0071972">
    <property type="term" value="F:peptidoglycan L,D-transpeptidase activity"/>
    <property type="evidence" value="ECO:0007669"/>
    <property type="project" value="TreeGrafter"/>
</dbReference>
<accession>A0A1G2P3H5</accession>
<dbReference type="PANTHER" id="PTHR30627:SF2">
    <property type="entry name" value="PEPTIDOGLYCAN D,D-TRANSPEPTIDASE MRDA"/>
    <property type="match status" value="1"/>
</dbReference>
<keyword evidence="1" id="KW-1133">Transmembrane helix</keyword>
<dbReference type="SUPFAM" id="SSF56601">
    <property type="entry name" value="beta-lactamase/transpeptidase-like"/>
    <property type="match status" value="1"/>
</dbReference>
<dbReference type="GO" id="GO:0008360">
    <property type="term" value="P:regulation of cell shape"/>
    <property type="evidence" value="ECO:0007669"/>
    <property type="project" value="UniProtKB-KW"/>
</dbReference>
<dbReference type="InterPro" id="IPR012338">
    <property type="entry name" value="Beta-lactam/transpept-like"/>
</dbReference>
<dbReference type="EMBL" id="MHSH01000009">
    <property type="protein sequence ID" value="OHA42259.1"/>
    <property type="molecule type" value="Genomic_DNA"/>
</dbReference>
<dbReference type="GO" id="GO:0009252">
    <property type="term" value="P:peptidoglycan biosynthetic process"/>
    <property type="evidence" value="ECO:0007669"/>
    <property type="project" value="UniProtKB-KW"/>
</dbReference>
<dbReference type="Gene3D" id="3.40.710.10">
    <property type="entry name" value="DD-peptidase/beta-lactamase superfamily"/>
    <property type="match status" value="1"/>
</dbReference>
<sequence>MSLTFFGRRKNKIGREIFPDEILIDSQNLPSFDKYRMQGRLETPISRVSLIIMGLIFGVVFLLFGVKAYSLQINNYEMYLARSEKNRLRHAPVFPQRGVISDRNGQSLVSNEENEEDMFFKRKYPDESGFGHLLGFVSYPGRDSSGFLYSTAIEGKDGAEARLNDLLQGELGQRLIEVDALEKISSESVLVPPRNGTSVKLSVDKRLQTDLYKAIKDVAVSSSFQGGAGVVLDAENGEILSMVSYPDYDSNLLSSGENSAAISSLVSDIRKPFLNRPTAGLYTPGSIVKLFVSIAALEENIISPAKQILSTGSISIPNPNDETKSTTFKDWKAHGYVDMRRAIAVSSNVYFYSVGGGYENQKGLGISKISEWMKKFGFGSEVSGFGAATGVVPNPDWKKEVFDGASWYLGDTYNTSIGQYGFQVTPLQEALAVGVIANGGRLFTPTLIAGEKAAYKNIPLDPKNVEVVREGMRMSVEDGTAVALNFDWLRVAGKTGTAQVGARNEYMNSWVVGFFPSDKPKYVFVVLMEKAPAGTLYGAPAAARTFFESIYYSAPEYVLK</sequence>
<gene>
    <name evidence="3" type="ORF">A3H68_01375</name>
</gene>
<proteinExistence type="predicted"/>
<dbReference type="AlphaFoldDB" id="A0A1G2P3H5"/>
<dbReference type="Pfam" id="PF00905">
    <property type="entry name" value="Transpeptidase"/>
    <property type="match status" value="1"/>
</dbReference>
<comment type="caution">
    <text evidence="3">The sequence shown here is derived from an EMBL/GenBank/DDBJ whole genome shotgun (WGS) entry which is preliminary data.</text>
</comment>
<keyword evidence="1" id="KW-0812">Transmembrane</keyword>
<dbReference type="SUPFAM" id="SSF56519">
    <property type="entry name" value="Penicillin binding protein dimerisation domain"/>
    <property type="match status" value="1"/>
</dbReference>